<evidence type="ECO:0000256" key="2">
    <source>
        <dbReference type="ARBA" id="ARBA00005622"/>
    </source>
</evidence>
<evidence type="ECO:0000256" key="3">
    <source>
        <dbReference type="ARBA" id="ARBA00012479"/>
    </source>
</evidence>
<evidence type="ECO:0000313" key="11">
    <source>
        <dbReference type="EMBL" id="OUS49190.1"/>
    </source>
</evidence>
<dbReference type="EMBL" id="KZ155771">
    <property type="protein sequence ID" value="OUS49190.1"/>
    <property type="molecule type" value="Genomic_DNA"/>
</dbReference>
<gene>
    <name evidence="11" type="ORF">BE221DRAFT_202445</name>
</gene>
<dbReference type="InterPro" id="IPR036259">
    <property type="entry name" value="MFS_trans_sf"/>
</dbReference>
<dbReference type="NCBIfam" id="TIGR02821">
    <property type="entry name" value="fghA_ester_D"/>
    <property type="match status" value="1"/>
</dbReference>
<feature type="transmembrane region" description="Helical" evidence="9">
    <location>
        <begin position="189"/>
        <end position="211"/>
    </location>
</feature>
<dbReference type="GO" id="GO:0016020">
    <property type="term" value="C:membrane"/>
    <property type="evidence" value="ECO:0007669"/>
    <property type="project" value="UniProtKB-SubCell"/>
</dbReference>
<evidence type="ECO:0000256" key="1">
    <source>
        <dbReference type="ARBA" id="ARBA00004141"/>
    </source>
</evidence>
<dbReference type="Gene3D" id="3.40.50.1820">
    <property type="entry name" value="alpha/beta hydrolase"/>
    <property type="match status" value="1"/>
</dbReference>
<dbReference type="SUPFAM" id="SSF53474">
    <property type="entry name" value="alpha/beta-Hydrolases"/>
    <property type="match status" value="1"/>
</dbReference>
<feature type="transmembrane region" description="Helical" evidence="9">
    <location>
        <begin position="311"/>
        <end position="331"/>
    </location>
</feature>
<dbReference type="GO" id="GO:0022857">
    <property type="term" value="F:transmembrane transporter activity"/>
    <property type="evidence" value="ECO:0007669"/>
    <property type="project" value="InterPro"/>
</dbReference>
<evidence type="ECO:0000256" key="8">
    <source>
        <dbReference type="SAM" id="MobiDB-lite"/>
    </source>
</evidence>
<dbReference type="EC" id="3.1.2.12" evidence="3"/>
<dbReference type="Gene3D" id="1.20.1250.20">
    <property type="entry name" value="MFS general substrate transporter like domains"/>
    <property type="match status" value="1"/>
</dbReference>
<dbReference type="Pfam" id="PF07690">
    <property type="entry name" value="MFS_1"/>
    <property type="match status" value="1"/>
</dbReference>
<feature type="domain" description="Major facilitator superfamily (MFS) profile" evidence="10">
    <location>
        <begin position="32"/>
        <end position="464"/>
    </location>
</feature>
<evidence type="ECO:0000256" key="4">
    <source>
        <dbReference type="ARBA" id="ARBA00016774"/>
    </source>
</evidence>
<evidence type="ECO:0000256" key="6">
    <source>
        <dbReference type="ARBA" id="ARBA00022801"/>
    </source>
</evidence>
<comment type="similarity">
    <text evidence="2">Belongs to the esterase D family.</text>
</comment>
<comment type="subcellular location">
    <subcellularLocation>
        <location evidence="1">Membrane</location>
        <topology evidence="1">Multi-pass membrane protein</topology>
    </subcellularLocation>
</comment>
<feature type="region of interest" description="Disordered" evidence="8">
    <location>
        <begin position="220"/>
        <end position="245"/>
    </location>
</feature>
<keyword evidence="6" id="KW-0378">Hydrolase</keyword>
<keyword evidence="9" id="KW-1133">Transmembrane helix</keyword>
<dbReference type="InterPro" id="IPR011701">
    <property type="entry name" value="MFS"/>
</dbReference>
<feature type="active site" description="Charge relay system" evidence="7">
    <location>
        <position position="614"/>
    </location>
</feature>
<dbReference type="Proteomes" id="UP000195557">
    <property type="component" value="Unassembled WGS sequence"/>
</dbReference>
<feature type="transmembrane region" description="Helical" evidence="9">
    <location>
        <begin position="441"/>
        <end position="463"/>
    </location>
</feature>
<evidence type="ECO:0000256" key="7">
    <source>
        <dbReference type="PIRSR" id="PIRSR614186-1"/>
    </source>
</evidence>
<dbReference type="PANTHER" id="PTHR10061">
    <property type="entry name" value="S-FORMYLGLUTATHIONE HYDROLASE"/>
    <property type="match status" value="1"/>
</dbReference>
<name>A0A1Y5IHZ8_OSTTA</name>
<dbReference type="GO" id="GO:0005829">
    <property type="term" value="C:cytosol"/>
    <property type="evidence" value="ECO:0007669"/>
    <property type="project" value="TreeGrafter"/>
</dbReference>
<feature type="transmembrane region" description="Helical" evidence="9">
    <location>
        <begin position="128"/>
        <end position="149"/>
    </location>
</feature>
<keyword evidence="9" id="KW-0812">Transmembrane</keyword>
<feature type="transmembrane region" description="Helical" evidence="9">
    <location>
        <begin position="378"/>
        <end position="398"/>
    </location>
</feature>
<feature type="active site" description="Charge relay system" evidence="7">
    <location>
        <position position="727"/>
    </location>
</feature>
<sequence>MRSRRTQIKRSSSAQSFNFWTNPRRNRTMHVTFAVMCLGLALVFADQNLLAPNLTAIANDLGLDEKERDYKLGGQIAFAFFLLGAPASVLIGSLADYYSRTRLFAWTMLLGSCPNALAIWVTTFRELYWLRALTGIAVGGAAPLTYSLSSDLFDSTERTKMSAVTGLAMTLGVVFGQATSGFLGEKYGWRVPFVVVAIPGMCVAIVLMFFVEEPKRGAMESIEDEEHSQHHESLVRSRPTTPSIAERPSARVDFGEQAKRFTHKLRGIVSVRTVALFLAQGISGCVPWSMINTFFNDYLAQDKGLGVKHSTALLVTFSVGGMVGTVGAGWYGQKLYNEEPQKVSIFMGVSAIVGVFPTAYLVLADYRNSHFDIATKGLIAFVAGIIVCCVGVNIRAVLLNVLHPINRGTAFSLFMLTDDLGKGLGPLIVALLVDMLGRESAFFLSVLFWIPCGLLIGASSYTVPHDLQSVSERYQRDLAEENRLFQHDSGVLKSSTVFSVYVPDTDDQQLPVIFYLSGLTCTDENCAQKGCAFGPLRERGVAMVFPDTSPRGEGTPDDAAYDMGQGAGFYVDATEGVWAERFQMYSYIVDELPETLKACGLPLNLNACSITGHSMGGHGALTIALRNPGRFASVSAFAPIANPTAEDCPWGQKTLGAYLGSASSDKAKLHDATELVKSCEGFSAPILIDQGASDNFYKTQLHPERFVDAAKAKGLDVTYRLHEGYDHSYFFVSTFMRDHIEFHARALKK</sequence>
<dbReference type="PROSITE" id="PS50850">
    <property type="entry name" value="MFS"/>
    <property type="match status" value="1"/>
</dbReference>
<feature type="active site" description="Charge relay system" evidence="7">
    <location>
        <position position="694"/>
    </location>
</feature>
<dbReference type="InterPro" id="IPR000801">
    <property type="entry name" value="Esterase-like"/>
</dbReference>
<keyword evidence="5" id="KW-0719">Serine esterase</keyword>
<protein>
    <recommendedName>
        <fullName evidence="4">S-formylglutathione hydrolase</fullName>
        <ecNumber evidence="3">3.1.2.12</ecNumber>
    </recommendedName>
</protein>
<evidence type="ECO:0000259" key="10">
    <source>
        <dbReference type="PROSITE" id="PS50850"/>
    </source>
</evidence>
<dbReference type="PANTHER" id="PTHR10061:SF0">
    <property type="entry name" value="S-FORMYLGLUTATHIONE HYDROLASE"/>
    <property type="match status" value="1"/>
</dbReference>
<dbReference type="SUPFAM" id="SSF103473">
    <property type="entry name" value="MFS general substrate transporter"/>
    <property type="match status" value="1"/>
</dbReference>
<dbReference type="InterPro" id="IPR014186">
    <property type="entry name" value="S-formylglutathione_hydrol"/>
</dbReference>
<evidence type="ECO:0000256" key="5">
    <source>
        <dbReference type="ARBA" id="ARBA00022487"/>
    </source>
</evidence>
<feature type="transmembrane region" description="Helical" evidence="9">
    <location>
        <begin position="72"/>
        <end position="91"/>
    </location>
</feature>
<dbReference type="Pfam" id="PF00756">
    <property type="entry name" value="Esterase"/>
    <property type="match status" value="1"/>
</dbReference>
<feature type="transmembrane region" description="Helical" evidence="9">
    <location>
        <begin position="103"/>
        <end position="122"/>
    </location>
</feature>
<dbReference type="GO" id="GO:0052689">
    <property type="term" value="F:carboxylic ester hydrolase activity"/>
    <property type="evidence" value="ECO:0007669"/>
    <property type="project" value="UniProtKB-KW"/>
</dbReference>
<dbReference type="AlphaFoldDB" id="A0A1Y5IHZ8"/>
<dbReference type="eggNOG" id="KOG1330">
    <property type="taxonomic scope" value="Eukaryota"/>
</dbReference>
<feature type="transmembrane region" description="Helical" evidence="9">
    <location>
        <begin position="269"/>
        <end position="291"/>
    </location>
</feature>
<proteinExistence type="inferred from homology"/>
<reference evidence="11" key="1">
    <citation type="submission" date="2017-04" db="EMBL/GenBank/DDBJ databases">
        <title>Population genomics of picophytoplankton unveils novel chromosome hypervariability.</title>
        <authorList>
            <consortium name="DOE Joint Genome Institute"/>
            <person name="Blanc-Mathieu R."/>
            <person name="Krasovec M."/>
            <person name="Hebrard M."/>
            <person name="Yau S."/>
            <person name="Desgranges E."/>
            <person name="Martin J."/>
            <person name="Schackwitz W."/>
            <person name="Kuo A."/>
            <person name="Salin G."/>
            <person name="Donnadieu C."/>
            <person name="Desdevises Y."/>
            <person name="Sanchez-Ferandin S."/>
            <person name="Moreau H."/>
            <person name="Rivals E."/>
            <person name="Grigoriev I.V."/>
            <person name="Grimsley N."/>
            <person name="Eyre-Walker A."/>
            <person name="Piganeau G."/>
        </authorList>
    </citation>
    <scope>NUCLEOTIDE SEQUENCE [LARGE SCALE GENOMIC DNA]</scope>
    <source>
        <strain evidence="11">RCC 1115</strain>
    </source>
</reference>
<dbReference type="GO" id="GO:0018738">
    <property type="term" value="F:S-formylglutathione hydrolase activity"/>
    <property type="evidence" value="ECO:0007669"/>
    <property type="project" value="UniProtKB-EC"/>
</dbReference>
<dbReference type="InterPro" id="IPR029058">
    <property type="entry name" value="AB_hydrolase_fold"/>
</dbReference>
<organism evidence="11">
    <name type="scientific">Ostreococcus tauri</name>
    <name type="common">Marine green alga</name>
    <dbReference type="NCBI Taxonomy" id="70448"/>
    <lineage>
        <taxon>Eukaryota</taxon>
        <taxon>Viridiplantae</taxon>
        <taxon>Chlorophyta</taxon>
        <taxon>Mamiellophyceae</taxon>
        <taxon>Mamiellales</taxon>
        <taxon>Bathycoccaceae</taxon>
        <taxon>Ostreococcus</taxon>
    </lineage>
</organism>
<feature type="transmembrane region" description="Helical" evidence="9">
    <location>
        <begin position="161"/>
        <end position="183"/>
    </location>
</feature>
<dbReference type="GO" id="GO:0046294">
    <property type="term" value="P:formaldehyde catabolic process"/>
    <property type="evidence" value="ECO:0007669"/>
    <property type="project" value="InterPro"/>
</dbReference>
<feature type="transmembrane region" description="Helical" evidence="9">
    <location>
        <begin position="343"/>
        <end position="363"/>
    </location>
</feature>
<dbReference type="InterPro" id="IPR020846">
    <property type="entry name" value="MFS_dom"/>
</dbReference>
<keyword evidence="9" id="KW-0472">Membrane</keyword>
<accession>A0A1Y5IHZ8</accession>
<evidence type="ECO:0000256" key="9">
    <source>
        <dbReference type="SAM" id="Phobius"/>
    </source>
</evidence>